<dbReference type="Pfam" id="PF00078">
    <property type="entry name" value="RVT_1"/>
    <property type="match status" value="1"/>
</dbReference>
<evidence type="ECO:0000313" key="2">
    <source>
        <dbReference type="EMBL" id="GBG91523.1"/>
    </source>
</evidence>
<evidence type="ECO:0000259" key="1">
    <source>
        <dbReference type="PROSITE" id="PS50878"/>
    </source>
</evidence>
<dbReference type="InterPro" id="IPR043502">
    <property type="entry name" value="DNA/RNA_pol_sf"/>
</dbReference>
<feature type="domain" description="Reverse transcriptase" evidence="1">
    <location>
        <begin position="37"/>
        <end position="307"/>
    </location>
</feature>
<dbReference type="Proteomes" id="UP000265515">
    <property type="component" value="Unassembled WGS sequence"/>
</dbReference>
<reference evidence="2 3" key="1">
    <citation type="journal article" date="2018" name="Cell">
        <title>The Chara Genome: Secondary Complexity and Implications for Plant Terrestrialization.</title>
        <authorList>
            <person name="Nishiyama T."/>
            <person name="Sakayama H."/>
            <person name="Vries J.D."/>
            <person name="Buschmann H."/>
            <person name="Saint-Marcoux D."/>
            <person name="Ullrich K.K."/>
            <person name="Haas F.B."/>
            <person name="Vanderstraeten L."/>
            <person name="Becker D."/>
            <person name="Lang D."/>
            <person name="Vosolsobe S."/>
            <person name="Rombauts S."/>
            <person name="Wilhelmsson P.K.I."/>
            <person name="Janitza P."/>
            <person name="Kern R."/>
            <person name="Heyl A."/>
            <person name="Rumpler F."/>
            <person name="Villalobos L.I.A.C."/>
            <person name="Clay J.M."/>
            <person name="Skokan R."/>
            <person name="Toyoda A."/>
            <person name="Suzuki Y."/>
            <person name="Kagoshima H."/>
            <person name="Schijlen E."/>
            <person name="Tajeshwar N."/>
            <person name="Catarino B."/>
            <person name="Hetherington A.J."/>
            <person name="Saltykova A."/>
            <person name="Bonnot C."/>
            <person name="Breuninger H."/>
            <person name="Symeonidi A."/>
            <person name="Radhakrishnan G.V."/>
            <person name="Van Nieuwerburgh F."/>
            <person name="Deforce D."/>
            <person name="Chang C."/>
            <person name="Karol K.G."/>
            <person name="Hedrich R."/>
            <person name="Ulvskov P."/>
            <person name="Glockner G."/>
            <person name="Delwiche C.F."/>
            <person name="Petrasek J."/>
            <person name="Van de Peer Y."/>
            <person name="Friml J."/>
            <person name="Beilby M."/>
            <person name="Dolan L."/>
            <person name="Kohara Y."/>
            <person name="Sugano S."/>
            <person name="Fujiyama A."/>
            <person name="Delaux P.-M."/>
            <person name="Quint M."/>
            <person name="TheiBen G."/>
            <person name="Hagemann M."/>
            <person name="Harholt J."/>
            <person name="Dunand C."/>
            <person name="Zachgo S."/>
            <person name="Langdale J."/>
            <person name="Maumus F."/>
            <person name="Straeten D.V.D."/>
            <person name="Gould S.B."/>
            <person name="Rensing S.A."/>
        </authorList>
    </citation>
    <scope>NUCLEOTIDE SEQUENCE [LARGE SCALE GENOMIC DNA]</scope>
    <source>
        <strain evidence="2 3">S276</strain>
    </source>
</reference>
<organism evidence="2 3">
    <name type="scientific">Chara braunii</name>
    <name type="common">Braun's stonewort</name>
    <dbReference type="NCBI Taxonomy" id="69332"/>
    <lineage>
        <taxon>Eukaryota</taxon>
        <taxon>Viridiplantae</taxon>
        <taxon>Streptophyta</taxon>
        <taxon>Charophyceae</taxon>
        <taxon>Charales</taxon>
        <taxon>Characeae</taxon>
        <taxon>Chara</taxon>
    </lineage>
</organism>
<dbReference type="EMBL" id="BFEA01000915">
    <property type="protein sequence ID" value="GBG91523.1"/>
    <property type="molecule type" value="Genomic_DNA"/>
</dbReference>
<comment type="caution">
    <text evidence="2">The sequence shown here is derived from an EMBL/GenBank/DDBJ whole genome shotgun (WGS) entry which is preliminary data.</text>
</comment>
<protein>
    <recommendedName>
        <fullName evidence="1">Reverse transcriptase domain-containing protein</fullName>
    </recommendedName>
</protein>
<dbReference type="PROSITE" id="PS50878">
    <property type="entry name" value="RT_POL"/>
    <property type="match status" value="1"/>
</dbReference>
<keyword evidence="3" id="KW-1185">Reference proteome</keyword>
<gene>
    <name evidence="2" type="ORF">CBR_g52557</name>
</gene>
<dbReference type="InterPro" id="IPR000477">
    <property type="entry name" value="RT_dom"/>
</dbReference>
<dbReference type="OMA" id="ISIEWRE"/>
<dbReference type="STRING" id="69332.A0A388MAJ9"/>
<evidence type="ECO:0000313" key="3">
    <source>
        <dbReference type="Proteomes" id="UP000265515"/>
    </source>
</evidence>
<dbReference type="Gramene" id="GBG91523">
    <property type="protein sequence ID" value="GBG91523"/>
    <property type="gene ID" value="CBR_g52557"/>
</dbReference>
<dbReference type="OrthoDB" id="1938625at2759"/>
<dbReference type="PANTHER" id="PTHR19446">
    <property type="entry name" value="REVERSE TRANSCRIPTASES"/>
    <property type="match status" value="1"/>
</dbReference>
<sequence>MRSMARGKAPGDDGLPVEFFEATWEQVGPILVRLFNRVLEGGKLTEDMCRGVITLMYKKGDKLNVRNWRPITLLNVAYKILAKALSRRVGEVLPDLVKSDQGAFVKGRSISENILVAMGALEVISKERRQVLVAMLDLEKAYDRVNWSFVLATLEHVNFGSSFRRWVGMMYRSATATVTTNERKSREFSLTRSLRHGCPLAPLLFVVQMEVVMNAVRAAPLIKGFQLYEEEVRVGAIADDLLLISEATPESMGAAKDLVDQYSSLSEAKVNWDKSVYFLPSEFDIEDDWTMRRAPVQDSERYLGVQVSLNNNRPAQDSILVAKAEARVKSCKAAMRLSLMGRARVVTTSIFSLIWHIAAVILISRTTLQKLRSVASKYLWKLTALEEEGFICKVAWDKVAQSKRDGGLSIIDPERQNLALLGKWFLKISSRAELRNWLLIMQYIMQQEFHLARKEDVWLCLQMSAFLKRRPNSAIGASWCTTWKKLRPQLPATLESKAEILRQPLFENSLITDIGGREFEVSGSPTTFWRKWIERGVSRVQDLWDDHRKDWRTERELRQVLGRMQNVGGRRDAITEAISIEWREILSRKHPKRKEAWYKEEGIGAPSMEYLRLEELTEQGIWTATRWEVEKPDAGEGKLRQIDTEGNAGIDPLQSLTEVRVCSKPQSTHGRNFILIQGGAAISELRLDPLA</sequence>
<accession>A0A388MAJ9</accession>
<dbReference type="AlphaFoldDB" id="A0A388MAJ9"/>
<proteinExistence type="predicted"/>
<dbReference type="SUPFAM" id="SSF56672">
    <property type="entry name" value="DNA/RNA polymerases"/>
    <property type="match status" value="1"/>
</dbReference>
<dbReference type="CDD" id="cd01650">
    <property type="entry name" value="RT_nLTR_like"/>
    <property type="match status" value="1"/>
</dbReference>
<name>A0A388MAJ9_CHABU</name>